<dbReference type="AlphaFoldDB" id="D1CD08"/>
<dbReference type="HOGENOM" id="CLU_1420859_0_0_0"/>
<dbReference type="KEGG" id="ttr:Tter_1767"/>
<evidence type="ECO:0000313" key="2">
    <source>
        <dbReference type="Proteomes" id="UP000000323"/>
    </source>
</evidence>
<dbReference type="RefSeq" id="WP_012875707.1">
    <property type="nucleotide sequence ID" value="NC_013525.1"/>
</dbReference>
<name>D1CD08_THET1</name>
<evidence type="ECO:0000313" key="1">
    <source>
        <dbReference type="EMBL" id="ACZ42673.1"/>
    </source>
</evidence>
<dbReference type="STRING" id="525904.Tter_1767"/>
<keyword evidence="2" id="KW-1185">Reference proteome</keyword>
<proteinExistence type="predicted"/>
<reference evidence="2" key="1">
    <citation type="journal article" date="2010" name="Stand. Genomic Sci.">
        <title>Complete genome sequence of 'Thermobaculum terrenum' type strain (YNP1).</title>
        <authorList>
            <person name="Kiss H."/>
            <person name="Cleland D."/>
            <person name="Lapidus A."/>
            <person name="Lucas S."/>
            <person name="Glavina Del Rio T."/>
            <person name="Nolan M."/>
            <person name="Tice H."/>
            <person name="Han C."/>
            <person name="Goodwin L."/>
            <person name="Pitluck S."/>
            <person name="Liolios K."/>
            <person name="Ivanova N."/>
            <person name="Mavromatis K."/>
            <person name="Ovchinnikova G."/>
            <person name="Pati A."/>
            <person name="Chen A."/>
            <person name="Palaniappan K."/>
            <person name="Land M."/>
            <person name="Hauser L."/>
            <person name="Chang Y."/>
            <person name="Jeffries C."/>
            <person name="Lu M."/>
            <person name="Brettin T."/>
            <person name="Detter J."/>
            <person name="Goker M."/>
            <person name="Tindall B."/>
            <person name="Beck B."/>
            <person name="McDermott T."/>
            <person name="Woyke T."/>
            <person name="Bristow J."/>
            <person name="Eisen J."/>
            <person name="Markowitz V."/>
            <person name="Hugenholtz P."/>
            <person name="Kyrpides N."/>
            <person name="Klenk H."/>
            <person name="Cheng J."/>
        </authorList>
    </citation>
    <scope>NUCLEOTIDE SEQUENCE [LARGE SCALE GENOMIC DNA]</scope>
    <source>
        <strain evidence="2">ATCC BAA-798 / YNP1</strain>
    </source>
</reference>
<organism evidence="1 2">
    <name type="scientific">Thermobaculum terrenum (strain ATCC BAA-798 / CCMEE 7001 / YNP1)</name>
    <dbReference type="NCBI Taxonomy" id="525904"/>
    <lineage>
        <taxon>Bacteria</taxon>
        <taxon>Bacillati</taxon>
        <taxon>Chloroflexota</taxon>
        <taxon>Chloroflexia</taxon>
        <taxon>Candidatus Thermobaculales</taxon>
        <taxon>Candidatus Thermobaculaceae</taxon>
        <taxon>Thermobaculum</taxon>
    </lineage>
</organism>
<accession>D1CD08</accession>
<sequence>MVTRADMRNRLRWELGDETQPYVWKDLELNEYIDSSVQLLTTHVPRTRCRVVNPDPADGAYYLPEDCIGPPWRVDMDGQVLPPSAYFLPDDHILMLEPMGTRGVRPIAVTYPACVFPPGDDTTPLGILHWEEEPLLWLSAYSALCSLESRRQRGGVMIRKEVPSIEAYAQRYKDWLRSQPRKMHCSFLRSY</sequence>
<protein>
    <submittedName>
        <fullName evidence="1">Uncharacterized protein</fullName>
    </submittedName>
</protein>
<dbReference type="Proteomes" id="UP000000323">
    <property type="component" value="Chromosome 1"/>
</dbReference>
<dbReference type="EMBL" id="CP001825">
    <property type="protein sequence ID" value="ACZ42673.1"/>
    <property type="molecule type" value="Genomic_DNA"/>
</dbReference>
<gene>
    <name evidence="1" type="ordered locus">Tter_1767</name>
</gene>